<comment type="caution">
    <text evidence="6">The sequence shown here is derived from an EMBL/GenBank/DDBJ whole genome shotgun (WGS) entry which is preliminary data.</text>
</comment>
<reference evidence="6" key="1">
    <citation type="submission" date="2022-11" db="EMBL/GenBank/DDBJ databases">
        <authorList>
            <person name="Kikuchi T."/>
        </authorList>
    </citation>
    <scope>NUCLEOTIDE SEQUENCE</scope>
    <source>
        <strain evidence="6">PS1010</strain>
    </source>
</reference>
<evidence type="ECO:0000256" key="2">
    <source>
        <dbReference type="ARBA" id="ARBA00022980"/>
    </source>
</evidence>
<dbReference type="InterPro" id="IPR019927">
    <property type="entry name" value="Ribosomal_uL3_bac/org-type"/>
</dbReference>
<dbReference type="PANTHER" id="PTHR11229:SF8">
    <property type="entry name" value="LARGE RIBOSOMAL SUBUNIT PROTEIN UL3M"/>
    <property type="match status" value="1"/>
</dbReference>
<evidence type="ECO:0000256" key="1">
    <source>
        <dbReference type="ARBA" id="ARBA00006540"/>
    </source>
</evidence>
<organism evidence="6 7">
    <name type="scientific">Caenorhabditis angaria</name>
    <dbReference type="NCBI Taxonomy" id="860376"/>
    <lineage>
        <taxon>Eukaryota</taxon>
        <taxon>Metazoa</taxon>
        <taxon>Ecdysozoa</taxon>
        <taxon>Nematoda</taxon>
        <taxon>Chromadorea</taxon>
        <taxon>Rhabditida</taxon>
        <taxon>Rhabditina</taxon>
        <taxon>Rhabditomorpha</taxon>
        <taxon>Rhabditoidea</taxon>
        <taxon>Rhabditidae</taxon>
        <taxon>Peloderinae</taxon>
        <taxon>Caenorhabditis</taxon>
    </lineage>
</organism>
<sequence>MLRSLVTGISSSPAPEWAANRLLVATCISNTQQRGRRRTLTPVPWLPPINEPAHSNSVPLNDTTKKLLEKVIEREGTRFGEELDNSKAAITDIGESTRRVGLVVRKIGMLPQWTTNGTRILCTVLEVVENNVVSVTSPEDWYKMSAIGKRKAFNRNGPMWKVTVGSINDDPTKYSVGYRRQFNRAGIPIKQKLGCFLVTEDALPQTGQSLDARHFVVGQYITATGKTIDWGFQGGMHRWGMRGQPTRRTTKSHRRIGSVGSVGDARIWPGKRMPGHMGYEWVTVSGLEVIRINNDKQVIYVKGSVPGDIGETILLKDCVQEEKKLKKGPLPTWIPSLETISEESEEEAAAEGTIPKELLHNETFSPKIFRFTSPSIVFTDADAKRAAGRDKTKAKIAKVKK</sequence>
<evidence type="ECO:0000256" key="5">
    <source>
        <dbReference type="ARBA" id="ARBA00035396"/>
    </source>
</evidence>
<evidence type="ECO:0000256" key="3">
    <source>
        <dbReference type="ARBA" id="ARBA00023274"/>
    </source>
</evidence>
<dbReference type="InterPro" id="IPR000597">
    <property type="entry name" value="Ribosomal_uL3"/>
</dbReference>
<proteinExistence type="inferred from homology"/>
<protein>
    <recommendedName>
        <fullName evidence="4">Large ribosomal subunit protein uL3m</fullName>
    </recommendedName>
    <alternativeName>
        <fullName evidence="5">39S ribosomal protein L3, mitochondrial</fullName>
    </alternativeName>
</protein>
<dbReference type="GO" id="GO:0003735">
    <property type="term" value="F:structural constituent of ribosome"/>
    <property type="evidence" value="ECO:0007669"/>
    <property type="project" value="InterPro"/>
</dbReference>
<dbReference type="OrthoDB" id="2398163at2759"/>
<dbReference type="GO" id="GO:0006412">
    <property type="term" value="P:translation"/>
    <property type="evidence" value="ECO:0007669"/>
    <property type="project" value="InterPro"/>
</dbReference>
<dbReference type="GO" id="GO:0005762">
    <property type="term" value="C:mitochondrial large ribosomal subunit"/>
    <property type="evidence" value="ECO:0007669"/>
    <property type="project" value="TreeGrafter"/>
</dbReference>
<dbReference type="Gene3D" id="2.40.30.10">
    <property type="entry name" value="Translation factors"/>
    <property type="match status" value="2"/>
</dbReference>
<dbReference type="InterPro" id="IPR009000">
    <property type="entry name" value="Transl_B-barrel_sf"/>
</dbReference>
<evidence type="ECO:0000256" key="4">
    <source>
        <dbReference type="ARBA" id="ARBA00035209"/>
    </source>
</evidence>
<dbReference type="SUPFAM" id="SSF50447">
    <property type="entry name" value="Translation proteins"/>
    <property type="match status" value="1"/>
</dbReference>
<keyword evidence="7" id="KW-1185">Reference proteome</keyword>
<keyword evidence="3" id="KW-0687">Ribonucleoprotein</keyword>
<gene>
    <name evidence="6" type="ORF">CAMP_LOCUS8080</name>
</gene>
<dbReference type="AlphaFoldDB" id="A0A9P1IIE3"/>
<evidence type="ECO:0000313" key="6">
    <source>
        <dbReference type="EMBL" id="CAI5445443.1"/>
    </source>
</evidence>
<evidence type="ECO:0000313" key="7">
    <source>
        <dbReference type="Proteomes" id="UP001152747"/>
    </source>
</evidence>
<dbReference type="Pfam" id="PF00297">
    <property type="entry name" value="Ribosomal_L3"/>
    <property type="match status" value="1"/>
</dbReference>
<dbReference type="EMBL" id="CANHGI010000003">
    <property type="protein sequence ID" value="CAI5445443.1"/>
    <property type="molecule type" value="Genomic_DNA"/>
</dbReference>
<keyword evidence="2" id="KW-0689">Ribosomal protein</keyword>
<name>A0A9P1IIE3_9PELO</name>
<comment type="similarity">
    <text evidence="1">Belongs to the universal ribosomal protein uL3 family.</text>
</comment>
<dbReference type="PANTHER" id="PTHR11229">
    <property type="entry name" value="50S RIBOSOMAL PROTEIN L3"/>
    <property type="match status" value="1"/>
</dbReference>
<dbReference type="Proteomes" id="UP001152747">
    <property type="component" value="Unassembled WGS sequence"/>
</dbReference>
<dbReference type="FunFam" id="2.40.30.10:FF:000169">
    <property type="entry name" value="50S ribosomal protein L3"/>
    <property type="match status" value="1"/>
</dbReference>
<accession>A0A9P1IIE3</accession>